<sequence length="529" mass="56439">MTPRYLFFGLVFVVCGCSKGFLNVNSNPNAPSSGAPSLIFTNAEAFTATIINGNGGSGFGDFFNLNYPMSYEALSSNYQVAYNITRNNYTSTDFAGVWTDIYHNLNDYLQVGEGASGEPFLAAGAKVMEALDYQMLVDGYGDIPYSQALQLPQGVTNPSYDNAQAVYNACLGKLDSAIAIFESDSVTANGSYNPGNADIIFQGSPASWVQLANTLKLRLLLHEVTVSSQASTIQAEAAKIAADPNGCLGAGQTAFVNPGYAKDAASHLNPLWSTMGYSITGALANADQSANSYFMAKLASYNDPRVGFFYLCDPSTGQPSGNPFGIPTNASATYVGSGPQVNASTNSIVYPYNVSTSLATWGILQGATQKSILVSSWESLFLQAEAIERGLLPGGDAAAEAAYQSAITDHFTYLSVYTNGTVSAAPSTFAAAYYGQALANVGWTSSPDKIQAIITQKYISLCFTNAEEAWTDFRRTGFPGDLPLSTDPAALYPRVLRFIYPQSEYDSNKDNVEKEGTVSPVSPKIFWMP</sequence>
<dbReference type="InterPro" id="IPR041662">
    <property type="entry name" value="SusD-like_2"/>
</dbReference>
<dbReference type="EMBL" id="SODV01000002">
    <property type="protein sequence ID" value="TDW95721.1"/>
    <property type="molecule type" value="Genomic_DNA"/>
</dbReference>
<keyword evidence="2" id="KW-1185">Reference proteome</keyword>
<evidence type="ECO:0000313" key="1">
    <source>
        <dbReference type="EMBL" id="TDW95721.1"/>
    </source>
</evidence>
<dbReference type="InterPro" id="IPR011990">
    <property type="entry name" value="TPR-like_helical_dom_sf"/>
</dbReference>
<evidence type="ECO:0000313" key="2">
    <source>
        <dbReference type="Proteomes" id="UP000294498"/>
    </source>
</evidence>
<organism evidence="1 2">
    <name type="scientific">Dinghuibacter silviterrae</name>
    <dbReference type="NCBI Taxonomy" id="1539049"/>
    <lineage>
        <taxon>Bacteria</taxon>
        <taxon>Pseudomonadati</taxon>
        <taxon>Bacteroidota</taxon>
        <taxon>Chitinophagia</taxon>
        <taxon>Chitinophagales</taxon>
        <taxon>Chitinophagaceae</taxon>
        <taxon>Dinghuibacter</taxon>
    </lineage>
</organism>
<dbReference type="PROSITE" id="PS51257">
    <property type="entry name" value="PROKAR_LIPOPROTEIN"/>
    <property type="match status" value="1"/>
</dbReference>
<dbReference type="Pfam" id="PF12771">
    <property type="entry name" value="SusD-like_2"/>
    <property type="match status" value="1"/>
</dbReference>
<dbReference type="Proteomes" id="UP000294498">
    <property type="component" value="Unassembled WGS sequence"/>
</dbReference>
<protein>
    <submittedName>
        <fullName evidence="1">SusD-like starch-binding protein associating with outer membrane</fullName>
    </submittedName>
</protein>
<reference evidence="1 2" key="1">
    <citation type="submission" date="2019-03" db="EMBL/GenBank/DDBJ databases">
        <title>Genomic Encyclopedia of Type Strains, Phase IV (KMG-IV): sequencing the most valuable type-strain genomes for metagenomic binning, comparative biology and taxonomic classification.</title>
        <authorList>
            <person name="Goeker M."/>
        </authorList>
    </citation>
    <scope>NUCLEOTIDE SEQUENCE [LARGE SCALE GENOMIC DNA]</scope>
    <source>
        <strain evidence="1 2">DSM 100059</strain>
    </source>
</reference>
<dbReference type="RefSeq" id="WP_133995350.1">
    <property type="nucleotide sequence ID" value="NZ_SODV01000002.1"/>
</dbReference>
<dbReference type="AlphaFoldDB" id="A0A4R8DE08"/>
<dbReference type="SUPFAM" id="SSF48452">
    <property type="entry name" value="TPR-like"/>
    <property type="match status" value="1"/>
</dbReference>
<accession>A0A4R8DE08</accession>
<comment type="caution">
    <text evidence="1">The sequence shown here is derived from an EMBL/GenBank/DDBJ whole genome shotgun (WGS) entry which is preliminary data.</text>
</comment>
<proteinExistence type="predicted"/>
<dbReference type="Gene3D" id="1.25.40.390">
    <property type="match status" value="1"/>
</dbReference>
<gene>
    <name evidence="1" type="ORF">EDB95_3532</name>
</gene>
<dbReference type="OrthoDB" id="614457at2"/>
<name>A0A4R8DE08_9BACT</name>